<evidence type="ECO:0000256" key="1">
    <source>
        <dbReference type="ARBA" id="ARBA00001933"/>
    </source>
</evidence>
<dbReference type="EC" id="2.6.1.-" evidence="4"/>
<dbReference type="PROSITE" id="PS00105">
    <property type="entry name" value="AA_TRANSFER_CLASS_1"/>
    <property type="match status" value="1"/>
</dbReference>
<dbReference type="PANTHER" id="PTHR42832:SF3">
    <property type="entry name" value="L-GLUTAMINE--4-(METHYLSULFANYL)-2-OXOBUTANOATE AMINOTRANSFERASE"/>
    <property type="match status" value="1"/>
</dbReference>
<comment type="caution">
    <text evidence="6">The sequence shown here is derived from an EMBL/GenBank/DDBJ whole genome shotgun (WGS) entry which is preliminary data.</text>
</comment>
<keyword evidence="7" id="KW-1185">Reference proteome</keyword>
<dbReference type="InterPro" id="IPR004838">
    <property type="entry name" value="NHTrfase_class1_PyrdxlP-BS"/>
</dbReference>
<feature type="domain" description="Aminotransferase class I/classII large" evidence="5">
    <location>
        <begin position="32"/>
        <end position="382"/>
    </location>
</feature>
<evidence type="ECO:0000256" key="2">
    <source>
        <dbReference type="ARBA" id="ARBA00022576"/>
    </source>
</evidence>
<evidence type="ECO:0000313" key="6">
    <source>
        <dbReference type="EMBL" id="KAA9016467.1"/>
    </source>
</evidence>
<dbReference type="Gene3D" id="3.40.640.10">
    <property type="entry name" value="Type I PLP-dependent aspartate aminotransferase-like (Major domain)"/>
    <property type="match status" value="1"/>
</dbReference>
<name>A0A5J5H883_9BACI</name>
<dbReference type="NCBIfam" id="NF005815">
    <property type="entry name" value="PRK07681.1"/>
    <property type="match status" value="1"/>
</dbReference>
<dbReference type="InterPro" id="IPR015422">
    <property type="entry name" value="PyrdxlP-dep_Trfase_small"/>
</dbReference>
<evidence type="ECO:0000313" key="7">
    <source>
        <dbReference type="Proteomes" id="UP000326671"/>
    </source>
</evidence>
<dbReference type="InterPro" id="IPR050881">
    <property type="entry name" value="LL-DAP_aminotransferase"/>
</dbReference>
<dbReference type="Pfam" id="PF00155">
    <property type="entry name" value="Aminotran_1_2"/>
    <property type="match status" value="1"/>
</dbReference>
<evidence type="ECO:0000259" key="5">
    <source>
        <dbReference type="Pfam" id="PF00155"/>
    </source>
</evidence>
<comment type="cofactor">
    <cofactor evidence="1 4">
        <name>pyridoxal 5'-phosphate</name>
        <dbReference type="ChEBI" id="CHEBI:597326"/>
    </cofactor>
</comment>
<dbReference type="RefSeq" id="WP_150442146.1">
    <property type="nucleotide sequence ID" value="NZ_VYKL01000038.1"/>
</dbReference>
<gene>
    <name evidence="6" type="ORF">F4V44_21935</name>
</gene>
<reference evidence="6 7" key="1">
    <citation type="submission" date="2019-09" db="EMBL/GenBank/DDBJ databases">
        <title>Whole genome sequences of isolates from the Mars Exploration Rovers.</title>
        <authorList>
            <person name="Seuylemezian A."/>
            <person name="Vaishampayan P."/>
        </authorList>
    </citation>
    <scope>NUCLEOTIDE SEQUENCE [LARGE SCALE GENOMIC DNA]</scope>
    <source>
        <strain evidence="6 7">MER_TA_151</strain>
    </source>
</reference>
<dbReference type="Proteomes" id="UP000326671">
    <property type="component" value="Unassembled WGS sequence"/>
</dbReference>
<dbReference type="EMBL" id="VYKL01000038">
    <property type="protein sequence ID" value="KAA9016467.1"/>
    <property type="molecule type" value="Genomic_DNA"/>
</dbReference>
<sequence length="397" mass="43843">MKITASEKLKKLTTGIFTELADKKRDALKRGKDIIDLSVGSPDMTPSAYVVDALLEHSKDITKYGYTLKGIDEFHEAVAHFYKQRYDVDLHPHEEVLQLMGSQDGLSHLATAIVNPGEYVLVPDPGYPIYEASVALAGGIVYPMPLLEENQYLPKLDEIPQEILQKTKMMIISYPGNPVTALANASFFEEVVAFARKYNILVAHDFAYSELIFDQHPKLSFMSIPGAKEVGIEFNSLSKTFNLAGCRIGYVVGNPEAISILAALKSHIDYGIFYPIQMAAVTALTSDYTALDNQAREYEKRRDILIAGLAKAGWQVAKSPATMFVWAKIPSGWTSREFAFELIEKAGVAVVPGDAFGKLGEGYVRMALVQAPEKLAEAAERIQQFLEEKVNGAVIEK</sequence>
<dbReference type="PANTHER" id="PTHR42832">
    <property type="entry name" value="AMINO ACID AMINOTRANSFERASE"/>
    <property type="match status" value="1"/>
</dbReference>
<comment type="similarity">
    <text evidence="4">Belongs to the class-I pyridoxal-phosphate-dependent aminotransferase family.</text>
</comment>
<dbReference type="InterPro" id="IPR015421">
    <property type="entry name" value="PyrdxlP-dep_Trfase_major"/>
</dbReference>
<dbReference type="AlphaFoldDB" id="A0A5J5H883"/>
<dbReference type="GO" id="GO:0030170">
    <property type="term" value="F:pyridoxal phosphate binding"/>
    <property type="evidence" value="ECO:0007669"/>
    <property type="project" value="InterPro"/>
</dbReference>
<dbReference type="Gene3D" id="3.90.1150.10">
    <property type="entry name" value="Aspartate Aminotransferase, domain 1"/>
    <property type="match status" value="1"/>
</dbReference>
<dbReference type="InterPro" id="IPR015424">
    <property type="entry name" value="PyrdxlP-dep_Trfase"/>
</dbReference>
<protein>
    <recommendedName>
        <fullName evidence="4">Aminotransferase</fullName>
        <ecNumber evidence="4">2.6.1.-</ecNumber>
    </recommendedName>
</protein>
<evidence type="ECO:0000256" key="4">
    <source>
        <dbReference type="RuleBase" id="RU000481"/>
    </source>
</evidence>
<dbReference type="SUPFAM" id="SSF53383">
    <property type="entry name" value="PLP-dependent transferases"/>
    <property type="match status" value="1"/>
</dbReference>
<dbReference type="OrthoDB" id="9802328at2"/>
<keyword evidence="2 4" id="KW-0032">Aminotransferase</keyword>
<keyword evidence="3 4" id="KW-0808">Transferase</keyword>
<evidence type="ECO:0000256" key="3">
    <source>
        <dbReference type="ARBA" id="ARBA00022679"/>
    </source>
</evidence>
<dbReference type="CDD" id="cd00609">
    <property type="entry name" value="AAT_like"/>
    <property type="match status" value="1"/>
</dbReference>
<accession>A0A5J5H883</accession>
<dbReference type="InterPro" id="IPR004839">
    <property type="entry name" value="Aminotransferase_I/II_large"/>
</dbReference>
<dbReference type="GO" id="GO:0008483">
    <property type="term" value="F:transaminase activity"/>
    <property type="evidence" value="ECO:0007669"/>
    <property type="project" value="UniProtKB-KW"/>
</dbReference>
<organism evidence="6 7">
    <name type="scientific">Niallia endozanthoxylica</name>
    <dbReference type="NCBI Taxonomy" id="2036016"/>
    <lineage>
        <taxon>Bacteria</taxon>
        <taxon>Bacillati</taxon>
        <taxon>Bacillota</taxon>
        <taxon>Bacilli</taxon>
        <taxon>Bacillales</taxon>
        <taxon>Bacillaceae</taxon>
        <taxon>Niallia</taxon>
    </lineage>
</organism>
<proteinExistence type="inferred from homology"/>